<feature type="domain" description="Translocation and assembly module TamB C-terminal" evidence="6">
    <location>
        <begin position="904"/>
        <end position="1251"/>
    </location>
</feature>
<keyword evidence="3" id="KW-1133">Transmembrane helix</keyword>
<protein>
    <recommendedName>
        <fullName evidence="6">Translocation and assembly module TamB C-terminal domain-containing protein</fullName>
    </recommendedName>
</protein>
<evidence type="ECO:0000256" key="1">
    <source>
        <dbReference type="ARBA" id="ARBA00004167"/>
    </source>
</evidence>
<feature type="region of interest" description="Disordered" evidence="5">
    <location>
        <begin position="113"/>
        <end position="132"/>
    </location>
</feature>
<evidence type="ECO:0000313" key="8">
    <source>
        <dbReference type="Proteomes" id="UP000322110"/>
    </source>
</evidence>
<evidence type="ECO:0000256" key="5">
    <source>
        <dbReference type="SAM" id="MobiDB-lite"/>
    </source>
</evidence>
<proteinExistence type="predicted"/>
<comment type="subcellular location">
    <subcellularLocation>
        <location evidence="1">Membrane</location>
        <topology evidence="1">Single-pass membrane protein</topology>
    </subcellularLocation>
</comment>
<dbReference type="PANTHER" id="PTHR36985:SF1">
    <property type="entry name" value="TRANSLOCATION AND ASSEMBLY MODULE SUBUNIT TAMB"/>
    <property type="match status" value="1"/>
</dbReference>
<keyword evidence="4" id="KW-0472">Membrane</keyword>
<sequence>MRRFLKWAGIALAVLILIPVLLVAGLLIGVNTAPGQRLLASTAERFVPGLSIEGLHGPIPGGPGFAKLTMADAEGPWLEVEDARLGFDFMALLSRDLRIEELSARRVALLRLPPPGEAPPEEPPPAETDGSVVPGLPELPVAVHLDKLAVQRLEIGRQVVALPSGGADGLALSLDGQAQLVAAALQARLAVQRLDAPGQFNLDLGLDPSSRLAARLTAQEPPGGLLATTLGIPDAPAELALTLDGPAEGAALTLRGDFGGQAGIRADGRVALTADGASALALKGHLDAPANLAPEPVRAIDFDVDAGVPAGGTPQIRQLELRAKAGTVQASGSLERLQLEARIAESAALAPLVPEIVGWQALELSATAFNAERFEATLRPRGLTGPDPMGGVLGGEPVVTFRGTTTHVDELLVEGAGATLRASGDVGERLALQADLTLPDLKAVRPELSGPLAAQARVTGPMADPAIALNVQSPGLTAAGRRIEALDLAAEAPSISGMAGTLRLTGRAENQPVSVDLRAAREGDLVRLAEARAVFGPVTANADGAVNTATLRFDGQAVVNADNLAPLAPLLGQPIAGALRVEAKGSTDAEGRQVIDARAQTRRIEYAGQPYALDAGVTGTDADANWRIDATLPQAKVNGRGRFTQGENGMRLDIAAFQADAGNNMGVRLAAPAAILMPPSGAIEIPGLRIAARPAGNFTVSGVWGPERADIRVALAALPASLVNMFAPEPKLSGTVVGDARITGPTASPEVNATLNGTGLRVDAPWSRGWPAATLRVEASRAGSGAVRANAALRMGNMVTLDAQANLPQGPGATAPLQAQLSGNANLEPLLAPSLGGSANRVTGRIVLDGGASGTLAQPALNGTATLSGGEVRNPIYGLRLRNIRGQVRAAGDQVFLENIVAQAGTGRISIAGSAQPLAPGIPLEVNITARDATPLQSEMLTTLLDADLRFTGPLQTSPALGGTVQLRRVTVNIPQSLPGGGVPTLGDVRERGARAPAPAPAGPAAPPIALNVNIQAPQSILIRGRGLDAELGGALRVRGTAADPQPEGAFTLRRGTFQLLDRRIRFNEGSLAFDGELTPALDFTATTTAQNLSITINITGQPSDPKISFTSSPELPQDEVLARLLFNRPLDRLSPLEIAQLAGGAATLAGVGPGGSRGLLGGIADRLGLDRLSVGGGGSNGGSGNNTEDVNPSVQAGGYIGPGVYVGVEQGTEGGPRVGVELELTPRLKLESSTGGESGERVGLSYEFEY</sequence>
<comment type="caution">
    <text evidence="7">The sequence shown here is derived from an EMBL/GenBank/DDBJ whole genome shotgun (WGS) entry which is preliminary data.</text>
</comment>
<name>A0A5B2TDZ2_9PROT</name>
<dbReference type="PANTHER" id="PTHR36985">
    <property type="entry name" value="TRANSLOCATION AND ASSEMBLY MODULE SUBUNIT TAMB"/>
    <property type="match status" value="1"/>
</dbReference>
<dbReference type="Proteomes" id="UP000322110">
    <property type="component" value="Unassembled WGS sequence"/>
</dbReference>
<dbReference type="GO" id="GO:0097347">
    <property type="term" value="C:TAM protein secretion complex"/>
    <property type="evidence" value="ECO:0007669"/>
    <property type="project" value="TreeGrafter"/>
</dbReference>
<keyword evidence="2" id="KW-0812">Transmembrane</keyword>
<accession>A0A5B2TDZ2</accession>
<dbReference type="RefSeq" id="WP_149812739.1">
    <property type="nucleotide sequence ID" value="NZ_VUKA01000006.1"/>
</dbReference>
<dbReference type="Pfam" id="PF04357">
    <property type="entry name" value="TamB"/>
    <property type="match status" value="1"/>
</dbReference>
<feature type="compositionally biased region" description="Pro residues" evidence="5">
    <location>
        <begin position="113"/>
        <end position="126"/>
    </location>
</feature>
<dbReference type="GO" id="GO:0009306">
    <property type="term" value="P:protein secretion"/>
    <property type="evidence" value="ECO:0007669"/>
    <property type="project" value="InterPro"/>
</dbReference>
<dbReference type="EMBL" id="VUKA01000006">
    <property type="protein sequence ID" value="KAA2212711.1"/>
    <property type="molecule type" value="Genomic_DNA"/>
</dbReference>
<dbReference type="GO" id="GO:0005886">
    <property type="term" value="C:plasma membrane"/>
    <property type="evidence" value="ECO:0007669"/>
    <property type="project" value="InterPro"/>
</dbReference>
<evidence type="ECO:0000256" key="4">
    <source>
        <dbReference type="ARBA" id="ARBA00023136"/>
    </source>
</evidence>
<reference evidence="7 8" key="1">
    <citation type="journal article" date="2015" name="Int. J. Syst. Evol. Microbiol.">
        <title>Roseomonas oryzae sp. nov., isolated from paddy rhizosphere soil.</title>
        <authorList>
            <person name="Ramaprasad E.V."/>
            <person name="Sasikala Ch."/>
            <person name="Ramana Ch.V."/>
        </authorList>
    </citation>
    <scope>NUCLEOTIDE SEQUENCE [LARGE SCALE GENOMIC DNA]</scope>
    <source>
        <strain evidence="7 8">KCTC 42542</strain>
    </source>
</reference>
<dbReference type="InterPro" id="IPR007452">
    <property type="entry name" value="TamB_C"/>
</dbReference>
<evidence type="ECO:0000256" key="2">
    <source>
        <dbReference type="ARBA" id="ARBA00022692"/>
    </source>
</evidence>
<feature type="region of interest" description="Disordered" evidence="5">
    <location>
        <begin position="1232"/>
        <end position="1251"/>
    </location>
</feature>
<gene>
    <name evidence="7" type="ORF">F0Q34_13435</name>
</gene>
<evidence type="ECO:0000313" key="7">
    <source>
        <dbReference type="EMBL" id="KAA2212711.1"/>
    </source>
</evidence>
<evidence type="ECO:0000259" key="6">
    <source>
        <dbReference type="Pfam" id="PF04357"/>
    </source>
</evidence>
<dbReference type="AlphaFoldDB" id="A0A5B2TDZ2"/>
<organism evidence="7 8">
    <name type="scientific">Teichococcus oryzae</name>
    <dbReference type="NCBI Taxonomy" id="1608942"/>
    <lineage>
        <taxon>Bacteria</taxon>
        <taxon>Pseudomonadati</taxon>
        <taxon>Pseudomonadota</taxon>
        <taxon>Alphaproteobacteria</taxon>
        <taxon>Acetobacterales</taxon>
        <taxon>Roseomonadaceae</taxon>
        <taxon>Roseomonas</taxon>
    </lineage>
</organism>
<dbReference type="OrthoDB" id="7784409at2"/>
<evidence type="ECO:0000256" key="3">
    <source>
        <dbReference type="ARBA" id="ARBA00022989"/>
    </source>
</evidence>
<keyword evidence="8" id="KW-1185">Reference proteome</keyword>